<accession>A0A4Y7ID52</accession>
<dbReference type="Gramene" id="RZC46784">
    <property type="protein sequence ID" value="RZC46784"/>
    <property type="gene ID" value="C5167_039736"/>
</dbReference>
<keyword evidence="1" id="KW-0472">Membrane</keyword>
<evidence type="ECO:0000256" key="1">
    <source>
        <dbReference type="SAM" id="Phobius"/>
    </source>
</evidence>
<dbReference type="EMBL" id="CM010715">
    <property type="protein sequence ID" value="RZC46784.1"/>
    <property type="molecule type" value="Genomic_DNA"/>
</dbReference>
<evidence type="ECO:0000313" key="2">
    <source>
        <dbReference type="EMBL" id="RZC46784.1"/>
    </source>
</evidence>
<keyword evidence="1" id="KW-0812">Transmembrane</keyword>
<keyword evidence="1" id="KW-1133">Transmembrane helix</keyword>
<keyword evidence="3" id="KW-1185">Reference proteome</keyword>
<evidence type="ECO:0000313" key="3">
    <source>
        <dbReference type="Proteomes" id="UP000316621"/>
    </source>
</evidence>
<dbReference type="Proteomes" id="UP000316621">
    <property type="component" value="Chromosome 1"/>
</dbReference>
<proteinExistence type="predicted"/>
<dbReference type="AlphaFoldDB" id="A0A4Y7ID52"/>
<gene>
    <name evidence="2" type="ORF">C5167_039736</name>
</gene>
<feature type="non-terminal residue" evidence="2">
    <location>
        <position position="1"/>
    </location>
</feature>
<organism evidence="2 3">
    <name type="scientific">Papaver somniferum</name>
    <name type="common">Opium poppy</name>
    <dbReference type="NCBI Taxonomy" id="3469"/>
    <lineage>
        <taxon>Eukaryota</taxon>
        <taxon>Viridiplantae</taxon>
        <taxon>Streptophyta</taxon>
        <taxon>Embryophyta</taxon>
        <taxon>Tracheophyta</taxon>
        <taxon>Spermatophyta</taxon>
        <taxon>Magnoliopsida</taxon>
        <taxon>Ranunculales</taxon>
        <taxon>Papaveraceae</taxon>
        <taxon>Papaveroideae</taxon>
        <taxon>Papaver</taxon>
    </lineage>
</organism>
<name>A0A4Y7ID52_PAPSO</name>
<feature type="transmembrane region" description="Helical" evidence="1">
    <location>
        <begin position="14"/>
        <end position="30"/>
    </location>
</feature>
<reference evidence="2 3" key="1">
    <citation type="journal article" date="2018" name="Science">
        <title>The opium poppy genome and morphinan production.</title>
        <authorList>
            <person name="Guo L."/>
            <person name="Winzer T."/>
            <person name="Yang X."/>
            <person name="Li Y."/>
            <person name="Ning Z."/>
            <person name="He Z."/>
            <person name="Teodor R."/>
            <person name="Lu Y."/>
            <person name="Bowser T.A."/>
            <person name="Graham I.A."/>
            <person name="Ye K."/>
        </authorList>
    </citation>
    <scope>NUCLEOTIDE SEQUENCE [LARGE SCALE GENOMIC DNA]</scope>
    <source>
        <strain evidence="3">cv. HN1</strain>
        <tissue evidence="2">Leaves</tissue>
    </source>
</reference>
<sequence>SLKTLLPDTDFSDLSLYGSLIIIFITVYLFKRRYWLCFEEAEKNKVAGCRIQKEATRATKRKVLSVLIPSALAQCIVKDSPLSLDAIFFTGKDRSRLLIRIPLRIADEYTPSLFEIGTTVK</sequence>
<protein>
    <submittedName>
        <fullName evidence="2">Uncharacterized protein</fullName>
    </submittedName>
</protein>